<comment type="caution">
    <text evidence="1">The sequence shown here is derived from an EMBL/GenBank/DDBJ whole genome shotgun (WGS) entry which is preliminary data.</text>
</comment>
<dbReference type="Proteomes" id="UP000486602">
    <property type="component" value="Unassembled WGS sequence"/>
</dbReference>
<dbReference type="AlphaFoldDB" id="A0A7K3WM71"/>
<evidence type="ECO:0000313" key="1">
    <source>
        <dbReference type="EMBL" id="NEN22746.1"/>
    </source>
</evidence>
<evidence type="ECO:0008006" key="3">
    <source>
        <dbReference type="Google" id="ProtNLM"/>
    </source>
</evidence>
<gene>
    <name evidence="1" type="ORF">G3O08_04400</name>
</gene>
<proteinExistence type="predicted"/>
<dbReference type="PROSITE" id="PS51257">
    <property type="entry name" value="PROKAR_LIPOPROTEIN"/>
    <property type="match status" value="1"/>
</dbReference>
<accession>A0A7K3WM71</accession>
<protein>
    <recommendedName>
        <fullName evidence="3">Lipoprotein</fullName>
    </recommendedName>
</protein>
<keyword evidence="2" id="KW-1185">Reference proteome</keyword>
<sequence length="203" mass="22317">MRNIFATLLAFIVCILVSCDYSERDIADPRLPRYTEQGANTAGCVINEKVWFDPCYFGLFPSWTSCDGLTVACDSLLNYSELRFSGGYYSPGFEDLESLSVVLRLPSKQIRNLGSLRALIGSELPIDGTSVSADLITDGVSLLACSEAETVQTGKVFFRSDGSDHKAFAGTFGFSASNDCGRYDVFYGRFDYDVTQVNFISLN</sequence>
<organism evidence="1 2">
    <name type="scientific">Cryomorpha ignava</name>
    <dbReference type="NCBI Taxonomy" id="101383"/>
    <lineage>
        <taxon>Bacteria</taxon>
        <taxon>Pseudomonadati</taxon>
        <taxon>Bacteroidota</taxon>
        <taxon>Flavobacteriia</taxon>
        <taxon>Flavobacteriales</taxon>
        <taxon>Cryomorphaceae</taxon>
        <taxon>Cryomorpha</taxon>
    </lineage>
</organism>
<evidence type="ECO:0000313" key="2">
    <source>
        <dbReference type="Proteomes" id="UP000486602"/>
    </source>
</evidence>
<name>A0A7K3WM71_9FLAO</name>
<reference evidence="1 2" key="1">
    <citation type="submission" date="2020-02" db="EMBL/GenBank/DDBJ databases">
        <title>Out from the shadows clarifying the taxonomy of the family Cryomorphaceae and related taxa by utilizing the GTDB taxonomic framework.</title>
        <authorList>
            <person name="Bowman J.P."/>
        </authorList>
    </citation>
    <scope>NUCLEOTIDE SEQUENCE [LARGE SCALE GENOMIC DNA]</scope>
    <source>
        <strain evidence="1 2">QSSC 1-22</strain>
    </source>
</reference>
<dbReference type="RefSeq" id="WP_163283472.1">
    <property type="nucleotide sequence ID" value="NZ_JAAGVY010000005.1"/>
</dbReference>
<dbReference type="EMBL" id="JAAGVY010000005">
    <property type="protein sequence ID" value="NEN22746.1"/>
    <property type="molecule type" value="Genomic_DNA"/>
</dbReference>